<organism evidence="7 8">
    <name type="scientific">Sphingobium herbicidovorans (strain ATCC 700291 / DSM 11019 / CCUG 56400 / KCTC 2939 / LMG 18315 / NBRC 16415 / MH)</name>
    <name type="common">Sphingomonas herbicidovorans</name>
    <dbReference type="NCBI Taxonomy" id="1219045"/>
    <lineage>
        <taxon>Bacteria</taxon>
        <taxon>Pseudomonadati</taxon>
        <taxon>Pseudomonadota</taxon>
        <taxon>Alphaproteobacteria</taxon>
        <taxon>Sphingomonadales</taxon>
        <taxon>Sphingomonadaceae</taxon>
        <taxon>Sphingobium</taxon>
    </lineage>
</organism>
<evidence type="ECO:0000259" key="5">
    <source>
        <dbReference type="PROSITE" id="PS51077"/>
    </source>
</evidence>
<dbReference type="InterPro" id="IPR036390">
    <property type="entry name" value="WH_DNA-bd_sf"/>
</dbReference>
<dbReference type="SMART" id="SM00346">
    <property type="entry name" value="HTH_ICLR"/>
    <property type="match status" value="1"/>
</dbReference>
<evidence type="ECO:0000259" key="6">
    <source>
        <dbReference type="PROSITE" id="PS51078"/>
    </source>
</evidence>
<dbReference type="PROSITE" id="PS51078">
    <property type="entry name" value="ICLR_ED"/>
    <property type="match status" value="1"/>
</dbReference>
<protein>
    <submittedName>
        <fullName evidence="7">IclR family transcriptional regulator</fullName>
    </submittedName>
</protein>
<dbReference type="SUPFAM" id="SSF46785">
    <property type="entry name" value="Winged helix' DNA-binding domain"/>
    <property type="match status" value="1"/>
</dbReference>
<dbReference type="PANTHER" id="PTHR30136:SF24">
    <property type="entry name" value="HTH-TYPE TRANSCRIPTIONAL REPRESSOR ALLR"/>
    <property type="match status" value="1"/>
</dbReference>
<dbReference type="GO" id="GO:0003700">
    <property type="term" value="F:DNA-binding transcription factor activity"/>
    <property type="evidence" value="ECO:0007669"/>
    <property type="project" value="TreeGrafter"/>
</dbReference>
<dbReference type="InterPro" id="IPR050707">
    <property type="entry name" value="HTH_MetabolicPath_Reg"/>
</dbReference>
<dbReference type="GO" id="GO:0045892">
    <property type="term" value="P:negative regulation of DNA-templated transcription"/>
    <property type="evidence" value="ECO:0007669"/>
    <property type="project" value="TreeGrafter"/>
</dbReference>
<accession>A0A086PBW8</accession>
<dbReference type="AlphaFoldDB" id="A0A086PBW8"/>
<dbReference type="PROSITE" id="PS51077">
    <property type="entry name" value="HTH_ICLR"/>
    <property type="match status" value="1"/>
</dbReference>
<keyword evidence="1" id="KW-0805">Transcription regulation</keyword>
<dbReference type="eggNOG" id="COG1414">
    <property type="taxonomic scope" value="Bacteria"/>
</dbReference>
<dbReference type="Pfam" id="PF09339">
    <property type="entry name" value="HTH_IclR"/>
    <property type="match status" value="1"/>
</dbReference>
<dbReference type="InterPro" id="IPR014757">
    <property type="entry name" value="Tscrpt_reg_IclR_C"/>
</dbReference>
<dbReference type="InterPro" id="IPR036388">
    <property type="entry name" value="WH-like_DNA-bd_sf"/>
</dbReference>
<feature type="region of interest" description="Disordered" evidence="4">
    <location>
        <begin position="1"/>
        <end position="21"/>
    </location>
</feature>
<comment type="caution">
    <text evidence="7">The sequence shown here is derived from an EMBL/GenBank/DDBJ whole genome shotgun (WGS) entry which is preliminary data.</text>
</comment>
<dbReference type="STRING" id="76947.GCA_002080435_04095"/>
<evidence type="ECO:0000256" key="1">
    <source>
        <dbReference type="ARBA" id="ARBA00023015"/>
    </source>
</evidence>
<evidence type="ECO:0000313" key="7">
    <source>
        <dbReference type="EMBL" id="KFG90886.1"/>
    </source>
</evidence>
<sequence>MAMGARTSVENKGEAQENASAPSSRAISATIAILRLLAGEDQSVGAKAIADRLGLPTSTCFKVLKLLAAEELVDFNPITKGYVLGGGTVSLARRALDPMNAFALMRDELERIAHDRGASVTLWRAMPRCRAMMVGAAEASMHVRVHFPIGQRIPLFVGAMGIAFAAYTDIALDELREEFSRIRWHVAPSFSDYRAGIEHVRRHGFSVDRENYAKGMFTVGVPIGNRIGHMRYVLSGTMVYSDRVEEDAKLVARDLLDVAQRFAAHLG</sequence>
<keyword evidence="3" id="KW-0804">Transcription</keyword>
<dbReference type="Gene3D" id="3.30.450.40">
    <property type="match status" value="1"/>
</dbReference>
<dbReference type="PATRIC" id="fig|1219045.3.peg.1284"/>
<feature type="domain" description="IclR-ED" evidence="6">
    <location>
        <begin position="87"/>
        <end position="267"/>
    </location>
</feature>
<name>A0A086PBW8_SPHHM</name>
<proteinExistence type="predicted"/>
<dbReference type="EMBL" id="JFZA02000008">
    <property type="protein sequence ID" value="KFG90886.1"/>
    <property type="molecule type" value="Genomic_DNA"/>
</dbReference>
<dbReference type="PANTHER" id="PTHR30136">
    <property type="entry name" value="HELIX-TURN-HELIX TRANSCRIPTIONAL REGULATOR, ICLR FAMILY"/>
    <property type="match status" value="1"/>
</dbReference>
<evidence type="ECO:0000256" key="3">
    <source>
        <dbReference type="ARBA" id="ARBA00023163"/>
    </source>
</evidence>
<dbReference type="RefSeq" id="WP_037463655.1">
    <property type="nucleotide sequence ID" value="NZ_BCZD01000023.1"/>
</dbReference>
<dbReference type="Pfam" id="PF01614">
    <property type="entry name" value="IclR_C"/>
    <property type="match status" value="1"/>
</dbReference>
<keyword evidence="8" id="KW-1185">Reference proteome</keyword>
<evidence type="ECO:0000256" key="4">
    <source>
        <dbReference type="SAM" id="MobiDB-lite"/>
    </source>
</evidence>
<keyword evidence="2" id="KW-0238">DNA-binding</keyword>
<feature type="domain" description="HTH iclR-type" evidence="5">
    <location>
        <begin position="24"/>
        <end position="86"/>
    </location>
</feature>
<dbReference type="InterPro" id="IPR029016">
    <property type="entry name" value="GAF-like_dom_sf"/>
</dbReference>
<dbReference type="GO" id="GO:0003677">
    <property type="term" value="F:DNA binding"/>
    <property type="evidence" value="ECO:0007669"/>
    <property type="project" value="UniProtKB-KW"/>
</dbReference>
<dbReference type="SUPFAM" id="SSF55781">
    <property type="entry name" value="GAF domain-like"/>
    <property type="match status" value="1"/>
</dbReference>
<reference evidence="7" key="1">
    <citation type="submission" date="2014-08" db="EMBL/GenBank/DDBJ databases">
        <title>Draft genome sequences of Sphingobium herbicidovorans.</title>
        <authorList>
            <person name="Gan H.M."/>
            <person name="Gan H.Y."/>
            <person name="Savka M.A."/>
        </authorList>
    </citation>
    <scope>NUCLEOTIDE SEQUENCE [LARGE SCALE GENOMIC DNA]</scope>
    <source>
        <strain evidence="7">NBRC 16415</strain>
    </source>
</reference>
<evidence type="ECO:0000313" key="8">
    <source>
        <dbReference type="Proteomes" id="UP000024284"/>
    </source>
</evidence>
<evidence type="ECO:0000256" key="2">
    <source>
        <dbReference type="ARBA" id="ARBA00023125"/>
    </source>
</evidence>
<dbReference type="Gene3D" id="1.10.10.10">
    <property type="entry name" value="Winged helix-like DNA-binding domain superfamily/Winged helix DNA-binding domain"/>
    <property type="match status" value="1"/>
</dbReference>
<dbReference type="OrthoDB" id="9807558at2"/>
<dbReference type="InterPro" id="IPR005471">
    <property type="entry name" value="Tscrpt_reg_IclR_N"/>
</dbReference>
<gene>
    <name evidence="7" type="ORF">BV98_001253</name>
</gene>
<dbReference type="Proteomes" id="UP000024284">
    <property type="component" value="Unassembled WGS sequence"/>
</dbReference>